<feature type="domain" description="Kazal-like" evidence="5">
    <location>
        <begin position="153"/>
        <end position="206"/>
    </location>
</feature>
<dbReference type="GO" id="GO:0004867">
    <property type="term" value="F:serine-type endopeptidase inhibitor activity"/>
    <property type="evidence" value="ECO:0007669"/>
    <property type="project" value="InterPro"/>
</dbReference>
<dbReference type="Gene3D" id="3.30.60.30">
    <property type="match status" value="3"/>
</dbReference>
<dbReference type="SMART" id="SM00280">
    <property type="entry name" value="KAZAL"/>
    <property type="match status" value="3"/>
</dbReference>
<dbReference type="AlphaFoldDB" id="A0A146KKG2"/>
<dbReference type="InterPro" id="IPR036058">
    <property type="entry name" value="Kazal_dom_sf"/>
</dbReference>
<accession>A0A146KKG2</accession>
<dbReference type="InterPro" id="IPR002350">
    <property type="entry name" value="Kazal_dom"/>
</dbReference>
<dbReference type="InterPro" id="IPR039932">
    <property type="entry name" value="Spink4-like"/>
</dbReference>
<dbReference type="EMBL" id="GDHC01021548">
    <property type="protein sequence ID" value="JAP97080.1"/>
    <property type="molecule type" value="Transcribed_RNA"/>
</dbReference>
<dbReference type="Pfam" id="PF00050">
    <property type="entry name" value="Kazal_1"/>
    <property type="match status" value="3"/>
</dbReference>
<feature type="domain" description="Kazal-like" evidence="5">
    <location>
        <begin position="93"/>
        <end position="147"/>
    </location>
</feature>
<sequence>SGVTSERTRNMSFAGITVLAVAAMAGFVMGESCYCTENYDPVCASNGQVFSNLCMMKCHNFNKKDNLVVAESDVCTRHQNNFLTLPKFGFLFIFQKFNCFRMCPHTPLPVCGSDGVTYGSSCALNCLKKIDNEKADVTVAHEGTCQKSTELFAAEKFNCFRRCAHTPLPVCGSDGQTYGSSCALNCVKQMRNDKADVTIAHTGYCQ</sequence>
<evidence type="ECO:0000256" key="1">
    <source>
        <dbReference type="ARBA" id="ARBA00004613"/>
    </source>
</evidence>
<evidence type="ECO:0000313" key="6">
    <source>
        <dbReference type="EMBL" id="JAP97080.1"/>
    </source>
</evidence>
<dbReference type="PANTHER" id="PTHR21179">
    <property type="entry name" value="SERINE-TYPE ENDOPEPTIDASE INHIBITOR"/>
    <property type="match status" value="1"/>
</dbReference>
<reference evidence="6" key="1">
    <citation type="journal article" date="2016" name="Gigascience">
        <title>De novo construction of an expanded transcriptome assembly for the western tarnished plant bug, Lygus hesperus.</title>
        <authorList>
            <person name="Tassone E.E."/>
            <person name="Geib S.M."/>
            <person name="Hall B."/>
            <person name="Fabrick J.A."/>
            <person name="Brent C.S."/>
            <person name="Hull J.J."/>
        </authorList>
    </citation>
    <scope>NUCLEOTIDE SEQUENCE</scope>
</reference>
<feature type="domain" description="Kazal-like" evidence="5">
    <location>
        <begin position="27"/>
        <end position="77"/>
    </location>
</feature>
<evidence type="ECO:0000256" key="3">
    <source>
        <dbReference type="ARBA" id="ARBA00023157"/>
    </source>
</evidence>
<dbReference type="PROSITE" id="PS00282">
    <property type="entry name" value="KAZAL_1"/>
    <property type="match status" value="2"/>
</dbReference>
<feature type="signal peptide" evidence="4">
    <location>
        <begin position="1"/>
        <end position="30"/>
    </location>
</feature>
<organism evidence="6">
    <name type="scientific">Lygus hesperus</name>
    <name type="common">Western plant bug</name>
    <dbReference type="NCBI Taxonomy" id="30085"/>
    <lineage>
        <taxon>Eukaryota</taxon>
        <taxon>Metazoa</taxon>
        <taxon>Ecdysozoa</taxon>
        <taxon>Arthropoda</taxon>
        <taxon>Hexapoda</taxon>
        <taxon>Insecta</taxon>
        <taxon>Pterygota</taxon>
        <taxon>Neoptera</taxon>
        <taxon>Paraneoptera</taxon>
        <taxon>Hemiptera</taxon>
        <taxon>Heteroptera</taxon>
        <taxon>Panheteroptera</taxon>
        <taxon>Cimicomorpha</taxon>
        <taxon>Miridae</taxon>
        <taxon>Mirini</taxon>
        <taxon>Lygus</taxon>
    </lineage>
</organism>
<dbReference type="SUPFAM" id="SSF100895">
    <property type="entry name" value="Kazal-type serine protease inhibitors"/>
    <property type="match status" value="3"/>
</dbReference>
<dbReference type="PROSITE" id="PS51465">
    <property type="entry name" value="KAZAL_2"/>
    <property type="match status" value="3"/>
</dbReference>
<keyword evidence="3" id="KW-1015">Disulfide bond</keyword>
<keyword evidence="2" id="KW-0964">Secreted</keyword>
<name>A0A146KKG2_LYGHE</name>
<evidence type="ECO:0000259" key="5">
    <source>
        <dbReference type="PROSITE" id="PS51465"/>
    </source>
</evidence>
<dbReference type="GO" id="GO:0005576">
    <property type="term" value="C:extracellular region"/>
    <property type="evidence" value="ECO:0007669"/>
    <property type="project" value="UniProtKB-SubCell"/>
</dbReference>
<gene>
    <name evidence="6" type="primary">DPGN_2</name>
    <name evidence="6" type="ORF">g.48894</name>
</gene>
<keyword evidence="4" id="KW-0732">Signal</keyword>
<feature type="chain" id="PRO_5007526631" evidence="4">
    <location>
        <begin position="31"/>
        <end position="206"/>
    </location>
</feature>
<evidence type="ECO:0000256" key="2">
    <source>
        <dbReference type="ARBA" id="ARBA00022525"/>
    </source>
</evidence>
<comment type="subcellular location">
    <subcellularLocation>
        <location evidence="1">Secreted</location>
    </subcellularLocation>
</comment>
<proteinExistence type="predicted"/>
<dbReference type="PANTHER" id="PTHR21179:SF0">
    <property type="entry name" value="SERINE PROTEASE INHIBITOR KAZAL-TYPE 4"/>
    <property type="match status" value="1"/>
</dbReference>
<dbReference type="CDD" id="cd00104">
    <property type="entry name" value="KAZAL_FS"/>
    <property type="match status" value="3"/>
</dbReference>
<protein>
    <submittedName>
        <fullName evidence="6">Serine protease inhibitor dipetalogastin</fullName>
    </submittedName>
</protein>
<evidence type="ECO:0000256" key="4">
    <source>
        <dbReference type="SAM" id="SignalP"/>
    </source>
</evidence>
<feature type="non-terminal residue" evidence="6">
    <location>
        <position position="1"/>
    </location>
</feature>